<evidence type="ECO:0000256" key="7">
    <source>
        <dbReference type="ARBA" id="ARBA00022984"/>
    </source>
</evidence>
<dbReference type="InterPro" id="IPR002477">
    <property type="entry name" value="Peptidoglycan-bd-like"/>
</dbReference>
<feature type="active site" description="Proton donor/acceptor" evidence="9">
    <location>
        <position position="190"/>
    </location>
</feature>
<dbReference type="InterPro" id="IPR038063">
    <property type="entry name" value="Transpep_catalytic_dom"/>
</dbReference>
<dbReference type="PANTHER" id="PTHR30582:SF24">
    <property type="entry name" value="L,D-TRANSPEPTIDASE ERFK_SRFK-RELATED"/>
    <property type="match status" value="1"/>
</dbReference>
<dbReference type="GO" id="GO:0018104">
    <property type="term" value="P:peptidoglycan-protein cross-linking"/>
    <property type="evidence" value="ECO:0007669"/>
    <property type="project" value="TreeGrafter"/>
</dbReference>
<keyword evidence="12" id="KW-1185">Reference proteome</keyword>
<dbReference type="GO" id="GO:0008360">
    <property type="term" value="P:regulation of cell shape"/>
    <property type="evidence" value="ECO:0007669"/>
    <property type="project" value="UniProtKB-UniRule"/>
</dbReference>
<dbReference type="InterPro" id="IPR050979">
    <property type="entry name" value="LD-transpeptidase"/>
</dbReference>
<feature type="active site" description="Nucleophile" evidence="9">
    <location>
        <position position="206"/>
    </location>
</feature>
<sequence>MARLITAITIAILCTFIFINDSHAQAIDRTDFPVLSIAEPAMQGDAVLLLQERLSELGHDIKPTSVFDSKTKERVKLFQIANSIEADGIVTQEVWELMFEKSMQPSAVIASDNIEEEQAKMLIEIDTVHKTLTVYKNGEFFKKYPCAVGKSKTPSPLGEWKIVHKGLNWGSGFGTRWMGLNVPWGIYGIHGTNKPGSIGTAASHGCIRMFNRDVEELYPQIPYGTRVRIVEDGKLFPGDFKPRKLTKKMSGQDVVYVQSQLKELGYVFDNADGRFGNMTEFTVKYYQAWNGLDITGEVTEEMYRSMGMID</sequence>
<dbReference type="Pfam" id="PF03734">
    <property type="entry name" value="YkuD"/>
    <property type="match status" value="1"/>
</dbReference>
<dbReference type="Gene3D" id="2.40.440.10">
    <property type="entry name" value="L,D-transpeptidase catalytic domain-like"/>
    <property type="match status" value="1"/>
</dbReference>
<dbReference type="InterPro" id="IPR036365">
    <property type="entry name" value="PGBD-like_sf"/>
</dbReference>
<evidence type="ECO:0000259" key="10">
    <source>
        <dbReference type="PROSITE" id="PS52029"/>
    </source>
</evidence>
<dbReference type="AlphaFoldDB" id="A0A6I6DDN6"/>
<feature type="domain" description="L,D-TPase catalytic" evidence="10">
    <location>
        <begin position="121"/>
        <end position="230"/>
    </location>
</feature>
<keyword evidence="8 9" id="KW-0961">Cell wall biogenesis/degradation</keyword>
<evidence type="ECO:0000256" key="6">
    <source>
        <dbReference type="ARBA" id="ARBA00022960"/>
    </source>
</evidence>
<dbReference type="GO" id="GO:0071555">
    <property type="term" value="P:cell wall organization"/>
    <property type="evidence" value="ECO:0007669"/>
    <property type="project" value="UniProtKB-UniRule"/>
</dbReference>
<dbReference type="InterPro" id="IPR036366">
    <property type="entry name" value="PGBDSf"/>
</dbReference>
<name>A0A6I6DDN6_9FIRM</name>
<evidence type="ECO:0000313" key="12">
    <source>
        <dbReference type="Proteomes" id="UP000426444"/>
    </source>
</evidence>
<dbReference type="SUPFAM" id="SSF47090">
    <property type="entry name" value="PGBD-like"/>
    <property type="match status" value="2"/>
</dbReference>
<dbReference type="PROSITE" id="PS52029">
    <property type="entry name" value="LD_TPASE"/>
    <property type="match status" value="1"/>
</dbReference>
<dbReference type="Gene3D" id="1.10.101.10">
    <property type="entry name" value="PGBD-like superfamily/PGBD"/>
    <property type="match status" value="2"/>
</dbReference>
<organism evidence="11 12">
    <name type="scientific">Candidatus Syntrophocurvum alkaliphilum</name>
    <dbReference type="NCBI Taxonomy" id="2293317"/>
    <lineage>
        <taxon>Bacteria</taxon>
        <taxon>Bacillati</taxon>
        <taxon>Bacillota</taxon>
        <taxon>Clostridia</taxon>
        <taxon>Eubacteriales</taxon>
        <taxon>Syntrophomonadaceae</taxon>
        <taxon>Candidatus Syntrophocurvum</taxon>
    </lineage>
</organism>
<dbReference type="OrthoDB" id="9787225at2"/>
<evidence type="ECO:0000256" key="9">
    <source>
        <dbReference type="PROSITE-ProRule" id="PRU01373"/>
    </source>
</evidence>
<dbReference type="RefSeq" id="WP_156202685.1">
    <property type="nucleotide sequence ID" value="NZ_CP046457.1"/>
</dbReference>
<gene>
    <name evidence="11" type="ORF">SYNTR_0125</name>
</gene>
<evidence type="ECO:0000256" key="4">
    <source>
        <dbReference type="ARBA" id="ARBA00022679"/>
    </source>
</evidence>
<dbReference type="EMBL" id="CP046457">
    <property type="protein sequence ID" value="QGT98718.1"/>
    <property type="molecule type" value="Genomic_DNA"/>
</dbReference>
<protein>
    <submittedName>
        <fullName evidence="11">L,D-transpeptidase</fullName>
    </submittedName>
</protein>
<keyword evidence="5" id="KW-0378">Hydrolase</keyword>
<reference evidence="12" key="1">
    <citation type="journal article" date="2019" name="Microbiology">
        <title>Complete Genome Sequence of an Uncultured Bacterium of the Candidate Phylum Bipolaricaulota.</title>
        <authorList>
            <person name="Kadnikov V.V."/>
            <person name="Mardanov A.V."/>
            <person name="Beletsky A.V."/>
            <person name="Frank Y.A."/>
            <person name="Karnachuk O.V."/>
            <person name="Ravin N.V."/>
        </authorList>
    </citation>
    <scope>NUCLEOTIDE SEQUENCE [LARGE SCALE GENOMIC DNA]</scope>
</reference>
<keyword evidence="4" id="KW-0808">Transferase</keyword>
<comment type="similarity">
    <text evidence="2">Belongs to the YkuD family.</text>
</comment>
<evidence type="ECO:0000256" key="1">
    <source>
        <dbReference type="ARBA" id="ARBA00004752"/>
    </source>
</evidence>
<dbReference type="SUPFAM" id="SSF141523">
    <property type="entry name" value="L,D-transpeptidase catalytic domain-like"/>
    <property type="match status" value="1"/>
</dbReference>
<accession>A0A6I6DDN6</accession>
<dbReference type="UniPathway" id="UPA00219"/>
<dbReference type="Pfam" id="PF01471">
    <property type="entry name" value="PG_binding_1"/>
    <property type="match status" value="2"/>
</dbReference>
<dbReference type="Proteomes" id="UP000426444">
    <property type="component" value="Chromosome"/>
</dbReference>
<keyword evidence="7 9" id="KW-0573">Peptidoglycan synthesis</keyword>
<evidence type="ECO:0000256" key="5">
    <source>
        <dbReference type="ARBA" id="ARBA00022801"/>
    </source>
</evidence>
<dbReference type="KEGG" id="salq:SYNTR_0125"/>
<keyword evidence="6 9" id="KW-0133">Cell shape</keyword>
<evidence type="ECO:0000256" key="2">
    <source>
        <dbReference type="ARBA" id="ARBA00005992"/>
    </source>
</evidence>
<dbReference type="GO" id="GO:0005576">
    <property type="term" value="C:extracellular region"/>
    <property type="evidence" value="ECO:0007669"/>
    <property type="project" value="TreeGrafter"/>
</dbReference>
<keyword evidence="3" id="KW-0328">Glycosyltransferase</keyword>
<dbReference type="GO" id="GO:0071972">
    <property type="term" value="F:peptidoglycan L,D-transpeptidase activity"/>
    <property type="evidence" value="ECO:0007669"/>
    <property type="project" value="TreeGrafter"/>
</dbReference>
<dbReference type="PANTHER" id="PTHR30582">
    <property type="entry name" value="L,D-TRANSPEPTIDASE"/>
    <property type="match status" value="1"/>
</dbReference>
<dbReference type="GO" id="GO:0016757">
    <property type="term" value="F:glycosyltransferase activity"/>
    <property type="evidence" value="ECO:0007669"/>
    <property type="project" value="UniProtKB-KW"/>
</dbReference>
<evidence type="ECO:0000256" key="3">
    <source>
        <dbReference type="ARBA" id="ARBA00022676"/>
    </source>
</evidence>
<evidence type="ECO:0000313" key="11">
    <source>
        <dbReference type="EMBL" id="QGT98718.1"/>
    </source>
</evidence>
<dbReference type="CDD" id="cd16913">
    <property type="entry name" value="YkuD_like"/>
    <property type="match status" value="1"/>
</dbReference>
<evidence type="ECO:0000256" key="8">
    <source>
        <dbReference type="ARBA" id="ARBA00023316"/>
    </source>
</evidence>
<dbReference type="InterPro" id="IPR005490">
    <property type="entry name" value="LD_TPept_cat_dom"/>
</dbReference>
<comment type="pathway">
    <text evidence="1 9">Cell wall biogenesis; peptidoglycan biosynthesis.</text>
</comment>
<proteinExistence type="inferred from homology"/>